<comment type="caution">
    <text evidence="2">The sequence shown here is derived from an EMBL/GenBank/DDBJ whole genome shotgun (WGS) entry which is preliminary data.</text>
</comment>
<organism evidence="2 3">
    <name type="scientific">Caballeronia sordidicola</name>
    <name type="common">Burkholderia sordidicola</name>
    <dbReference type="NCBI Taxonomy" id="196367"/>
    <lineage>
        <taxon>Bacteria</taxon>
        <taxon>Pseudomonadati</taxon>
        <taxon>Pseudomonadota</taxon>
        <taxon>Betaproteobacteria</taxon>
        <taxon>Burkholderiales</taxon>
        <taxon>Burkholderiaceae</taxon>
        <taxon>Caballeronia</taxon>
    </lineage>
</organism>
<gene>
    <name evidence="2" type="ORF">PAMC26577_00980</name>
</gene>
<evidence type="ECO:0000313" key="3">
    <source>
        <dbReference type="Proteomes" id="UP000195221"/>
    </source>
</evidence>
<sequence length="46" mass="5369">MLEHFAPAGWVWGVVGTVVALLWIGFITTLFTEDYRDPFEDIDKRR</sequence>
<proteinExistence type="predicted"/>
<keyword evidence="1" id="KW-0812">Transmembrane</keyword>
<keyword evidence="1" id="KW-0472">Membrane</keyword>
<dbReference type="Proteomes" id="UP000195221">
    <property type="component" value="Unassembled WGS sequence"/>
</dbReference>
<evidence type="ECO:0000256" key="1">
    <source>
        <dbReference type="SAM" id="Phobius"/>
    </source>
</evidence>
<reference evidence="2 3" key="1">
    <citation type="submission" date="2017-03" db="EMBL/GenBank/DDBJ databases">
        <title>Genome analysis of strain PAMC 26577.</title>
        <authorList>
            <person name="Oh H.-M."/>
            <person name="Yang J.-A."/>
        </authorList>
    </citation>
    <scope>NUCLEOTIDE SEQUENCE [LARGE SCALE GENOMIC DNA]</scope>
    <source>
        <strain evidence="2 3">PAMC 26577</strain>
    </source>
</reference>
<dbReference type="AlphaFoldDB" id="A0A242N706"/>
<feature type="transmembrane region" description="Helical" evidence="1">
    <location>
        <begin position="12"/>
        <end position="31"/>
    </location>
</feature>
<evidence type="ECO:0000313" key="2">
    <source>
        <dbReference type="EMBL" id="OTP79469.1"/>
    </source>
</evidence>
<accession>A0A242N706</accession>
<dbReference type="EMBL" id="NBTZ01000009">
    <property type="protein sequence ID" value="OTP79469.1"/>
    <property type="molecule type" value="Genomic_DNA"/>
</dbReference>
<name>A0A242N706_CABSO</name>
<keyword evidence="1" id="KW-1133">Transmembrane helix</keyword>
<protein>
    <submittedName>
        <fullName evidence="2">Uncharacterized protein</fullName>
    </submittedName>
</protein>